<comment type="similarity">
    <text evidence="7">Belongs to the class I-like SAM-binding methyltransferase superfamily. rRNA adenine N(6)-methyltransferase family. RsmA subfamily.</text>
</comment>
<comment type="caution">
    <text evidence="10">The sequence shown here is derived from an EMBL/GenBank/DDBJ whole genome shotgun (WGS) entry which is preliminary data.</text>
</comment>
<keyword evidence="4 7" id="KW-0808">Transferase</keyword>
<evidence type="ECO:0000313" key="10">
    <source>
        <dbReference type="EMBL" id="GAA3967726.1"/>
    </source>
</evidence>
<keyword evidence="2 7" id="KW-0698">rRNA processing</keyword>
<evidence type="ECO:0000259" key="9">
    <source>
        <dbReference type="SMART" id="SM00650"/>
    </source>
</evidence>
<comment type="catalytic activity">
    <reaction evidence="7">
        <text>adenosine(1518)/adenosine(1519) in 16S rRNA + 4 S-adenosyl-L-methionine = N(6)-dimethyladenosine(1518)/N(6)-dimethyladenosine(1519) in 16S rRNA + 4 S-adenosyl-L-homocysteine + 4 H(+)</text>
        <dbReference type="Rhea" id="RHEA:19609"/>
        <dbReference type="Rhea" id="RHEA-COMP:10232"/>
        <dbReference type="Rhea" id="RHEA-COMP:10233"/>
        <dbReference type="ChEBI" id="CHEBI:15378"/>
        <dbReference type="ChEBI" id="CHEBI:57856"/>
        <dbReference type="ChEBI" id="CHEBI:59789"/>
        <dbReference type="ChEBI" id="CHEBI:74411"/>
        <dbReference type="ChEBI" id="CHEBI:74493"/>
        <dbReference type="EC" id="2.1.1.182"/>
    </reaction>
</comment>
<dbReference type="InterPro" id="IPR029063">
    <property type="entry name" value="SAM-dependent_MTases_sf"/>
</dbReference>
<feature type="binding site" evidence="8">
    <location>
        <position position="79"/>
    </location>
    <ligand>
        <name>S-adenosyl-L-methionine</name>
        <dbReference type="ChEBI" id="CHEBI:59789"/>
    </ligand>
</feature>
<dbReference type="PANTHER" id="PTHR11727">
    <property type="entry name" value="DIMETHYLADENOSINE TRANSFERASE"/>
    <property type="match status" value="1"/>
</dbReference>
<gene>
    <name evidence="7 10" type="primary">rsmA</name>
    <name evidence="7" type="synonym">ksgA</name>
    <name evidence="10" type="ORF">GCM10022246_20620</name>
</gene>
<evidence type="ECO:0000256" key="4">
    <source>
        <dbReference type="ARBA" id="ARBA00022679"/>
    </source>
</evidence>
<comment type="function">
    <text evidence="7">Specifically dimethylates two adjacent adenosines (A1518 and A1519) in the loop of a conserved hairpin near the 3'-end of 16S rRNA in the 30S particle. May play a critical role in biogenesis of 30S subunits.</text>
</comment>
<feature type="binding site" evidence="7 8">
    <location>
        <position position="122"/>
    </location>
    <ligand>
        <name>S-adenosyl-L-methionine</name>
        <dbReference type="ChEBI" id="CHEBI:59789"/>
    </ligand>
</feature>
<name>A0ABP7PN93_9SPHI</name>
<dbReference type="InterPro" id="IPR001737">
    <property type="entry name" value="KsgA/Erm"/>
</dbReference>
<dbReference type="Gene3D" id="3.40.50.150">
    <property type="entry name" value="Vaccinia Virus protein VP39"/>
    <property type="match status" value="1"/>
</dbReference>
<evidence type="ECO:0000256" key="7">
    <source>
        <dbReference type="HAMAP-Rule" id="MF_00607"/>
    </source>
</evidence>
<evidence type="ECO:0000313" key="11">
    <source>
        <dbReference type="Proteomes" id="UP001501081"/>
    </source>
</evidence>
<dbReference type="Gene3D" id="1.10.8.100">
    <property type="entry name" value="Ribosomal RNA adenine dimethylase-like, domain 2"/>
    <property type="match status" value="1"/>
</dbReference>
<accession>A0ABP7PN93</accession>
<dbReference type="Pfam" id="PF00398">
    <property type="entry name" value="RrnaAD"/>
    <property type="match status" value="1"/>
</dbReference>
<dbReference type="EMBL" id="BAABAK010000010">
    <property type="protein sequence ID" value="GAA3967726.1"/>
    <property type="molecule type" value="Genomic_DNA"/>
</dbReference>
<evidence type="ECO:0000256" key="8">
    <source>
        <dbReference type="PROSITE-ProRule" id="PRU01026"/>
    </source>
</evidence>
<evidence type="ECO:0000256" key="1">
    <source>
        <dbReference type="ARBA" id="ARBA00022490"/>
    </source>
</evidence>
<feature type="binding site" evidence="7 8">
    <location>
        <position position="57"/>
    </location>
    <ligand>
        <name>S-adenosyl-L-methionine</name>
        <dbReference type="ChEBI" id="CHEBI:59789"/>
    </ligand>
</feature>
<dbReference type="InterPro" id="IPR020598">
    <property type="entry name" value="rRNA_Ade_methylase_Trfase_N"/>
</dbReference>
<dbReference type="Proteomes" id="UP001501081">
    <property type="component" value="Unassembled WGS sequence"/>
</dbReference>
<evidence type="ECO:0000256" key="3">
    <source>
        <dbReference type="ARBA" id="ARBA00022603"/>
    </source>
</evidence>
<dbReference type="SMART" id="SM00650">
    <property type="entry name" value="rADc"/>
    <property type="match status" value="1"/>
</dbReference>
<keyword evidence="5 7" id="KW-0949">S-adenosyl-L-methionine</keyword>
<protein>
    <recommendedName>
        <fullName evidence="7">Ribosomal RNA small subunit methyltransferase A</fullName>
        <ecNumber evidence="7">2.1.1.182</ecNumber>
    </recommendedName>
    <alternativeName>
        <fullName evidence="7">16S rRNA (adenine(1518)-N(6)/adenine(1519)-N(6))-dimethyltransferase</fullName>
    </alternativeName>
    <alternativeName>
        <fullName evidence="7">16S rRNA dimethyladenosine transferase</fullName>
    </alternativeName>
    <alternativeName>
        <fullName evidence="7">16S rRNA dimethylase</fullName>
    </alternativeName>
    <alternativeName>
        <fullName evidence="7">S-adenosylmethionine-6-N', N'-adenosyl(rRNA) dimethyltransferase</fullName>
    </alternativeName>
</protein>
<evidence type="ECO:0000256" key="6">
    <source>
        <dbReference type="ARBA" id="ARBA00022884"/>
    </source>
</evidence>
<dbReference type="CDD" id="cd02440">
    <property type="entry name" value="AdoMet_MTases"/>
    <property type="match status" value="1"/>
</dbReference>
<dbReference type="InterPro" id="IPR011530">
    <property type="entry name" value="rRNA_adenine_dimethylase"/>
</dbReference>
<dbReference type="PANTHER" id="PTHR11727:SF7">
    <property type="entry name" value="DIMETHYLADENOSINE TRANSFERASE-RELATED"/>
    <property type="match status" value="1"/>
</dbReference>
<dbReference type="NCBIfam" id="TIGR00755">
    <property type="entry name" value="ksgA"/>
    <property type="match status" value="1"/>
</dbReference>
<comment type="subcellular location">
    <subcellularLocation>
        <location evidence="7">Cytoplasm</location>
    </subcellularLocation>
</comment>
<keyword evidence="11" id="KW-1185">Reference proteome</keyword>
<reference evidence="11" key="1">
    <citation type="journal article" date="2019" name="Int. J. Syst. Evol. Microbiol.">
        <title>The Global Catalogue of Microorganisms (GCM) 10K type strain sequencing project: providing services to taxonomists for standard genome sequencing and annotation.</title>
        <authorList>
            <consortium name="The Broad Institute Genomics Platform"/>
            <consortium name="The Broad Institute Genome Sequencing Center for Infectious Disease"/>
            <person name="Wu L."/>
            <person name="Ma J."/>
        </authorList>
    </citation>
    <scope>NUCLEOTIDE SEQUENCE [LARGE SCALE GENOMIC DNA]</scope>
    <source>
        <strain evidence="11">JCM 17338</strain>
    </source>
</reference>
<organism evidence="10 11">
    <name type="scientific">Pedobacter ginsengiterrae</name>
    <dbReference type="NCBI Taxonomy" id="871696"/>
    <lineage>
        <taxon>Bacteria</taxon>
        <taxon>Pseudomonadati</taxon>
        <taxon>Bacteroidota</taxon>
        <taxon>Sphingobacteriia</taxon>
        <taxon>Sphingobacteriales</taxon>
        <taxon>Sphingobacteriaceae</taxon>
        <taxon>Pedobacter</taxon>
    </lineage>
</organism>
<keyword evidence="6 7" id="KW-0694">RNA-binding</keyword>
<evidence type="ECO:0000256" key="2">
    <source>
        <dbReference type="ARBA" id="ARBA00022552"/>
    </source>
</evidence>
<dbReference type="EC" id="2.1.1.182" evidence="7"/>
<evidence type="ECO:0000256" key="5">
    <source>
        <dbReference type="ARBA" id="ARBA00022691"/>
    </source>
</evidence>
<feature type="binding site" evidence="7 8">
    <location>
        <position position="103"/>
    </location>
    <ligand>
        <name>S-adenosyl-L-methionine</name>
        <dbReference type="ChEBI" id="CHEBI:59789"/>
    </ligand>
</feature>
<proteinExistence type="inferred from homology"/>
<keyword evidence="3 7" id="KW-0489">Methyltransferase</keyword>
<dbReference type="SUPFAM" id="SSF53335">
    <property type="entry name" value="S-adenosyl-L-methionine-dependent methyltransferases"/>
    <property type="match status" value="1"/>
</dbReference>
<comment type="caution">
    <text evidence="7">Lacks conserved residue(s) required for the propagation of feature annotation.</text>
</comment>
<sequence length="277" mass="31801">MLVILNFKASLGVWGDMSLVKAKKHLGQHFLTDKGIAKRIVESLVRTDQYNQVLEVGPGMGILSDFLLQREDLQTYLIDIDTESYHFLNEKYPQLGDRLINGDFLKMNFDDTFPGHFAIIGNFPYNISSQILFKILDNRHKVVEMVGMFQKEVAQRCASPAGTKDYGILSVFLQAYYKIEYLFTVKPGTFNPPPKVHSAIIRLTRNEVETLDCDEKLFWRVVKAGFNQRRKTLRNAVSAVMPKDKMDNHIYFEKRAEQLTVADFVALTQHVSKLMEA</sequence>
<dbReference type="InterPro" id="IPR023165">
    <property type="entry name" value="rRNA_Ade_diMease-like_C"/>
</dbReference>
<feature type="domain" description="Ribosomal RNA adenine methylase transferase N-terminal" evidence="9">
    <location>
        <begin position="36"/>
        <end position="207"/>
    </location>
</feature>
<feature type="binding site" evidence="7 8">
    <location>
        <position position="31"/>
    </location>
    <ligand>
        <name>S-adenosyl-L-methionine</name>
        <dbReference type="ChEBI" id="CHEBI:59789"/>
    </ligand>
</feature>
<keyword evidence="1 7" id="KW-0963">Cytoplasm</keyword>
<feature type="binding site" evidence="7 8">
    <location>
        <position position="29"/>
    </location>
    <ligand>
        <name>S-adenosyl-L-methionine</name>
        <dbReference type="ChEBI" id="CHEBI:59789"/>
    </ligand>
</feature>
<dbReference type="HAMAP" id="MF_00607">
    <property type="entry name" value="16SrRNA_methyltr_A"/>
    <property type="match status" value="1"/>
</dbReference>
<dbReference type="PROSITE" id="PS51689">
    <property type="entry name" value="SAM_RNA_A_N6_MT"/>
    <property type="match status" value="1"/>
</dbReference>